<name>E8KC30_9STRE</name>
<dbReference type="InterPro" id="IPR006379">
    <property type="entry name" value="HAD-SF_hydro_IIB"/>
</dbReference>
<dbReference type="InterPro" id="IPR036412">
    <property type="entry name" value="HAD-like_sf"/>
</dbReference>
<proteinExistence type="predicted"/>
<comment type="caution">
    <text evidence="1">The sequence shown here is derived from an EMBL/GenBank/DDBJ whole genome shotgun (WGS) entry which is preliminary data.</text>
</comment>
<evidence type="ECO:0000313" key="1">
    <source>
        <dbReference type="EMBL" id="EFX40482.1"/>
    </source>
</evidence>
<reference evidence="1 2" key="1">
    <citation type="submission" date="2010-12" db="EMBL/GenBank/DDBJ databases">
        <authorList>
            <person name="Muzny D."/>
            <person name="Qin X."/>
            <person name="Deng J."/>
            <person name="Jiang H."/>
            <person name="Liu Y."/>
            <person name="Qu J."/>
            <person name="Song X.-Z."/>
            <person name="Zhang L."/>
            <person name="Thornton R."/>
            <person name="Coyle M."/>
            <person name="Francisco L."/>
            <person name="Jackson L."/>
            <person name="Javaid M."/>
            <person name="Korchina V."/>
            <person name="Kovar C."/>
            <person name="Mata R."/>
            <person name="Mathew T."/>
            <person name="Ngo R."/>
            <person name="Nguyen L."/>
            <person name="Nguyen N."/>
            <person name="Okwuonu G."/>
            <person name="Ongeri F."/>
            <person name="Pham C."/>
            <person name="Simmons D."/>
            <person name="Wilczek-Boney K."/>
            <person name="Hale W."/>
            <person name="Jakkamsetti A."/>
            <person name="Pham P."/>
            <person name="Ruth R."/>
            <person name="San Lucas F."/>
            <person name="Warren J."/>
            <person name="Zhang J."/>
            <person name="Zhao Z."/>
            <person name="Zhou C."/>
            <person name="Zhu D."/>
            <person name="Lee S."/>
            <person name="Bess C."/>
            <person name="Blankenburg K."/>
            <person name="Forbes L."/>
            <person name="Fu Q."/>
            <person name="Gubbala S."/>
            <person name="Hirani K."/>
            <person name="Jayaseelan J.C."/>
            <person name="Lara F."/>
            <person name="Munidasa M."/>
            <person name="Palculict T."/>
            <person name="Patil S."/>
            <person name="Pu L.-L."/>
            <person name="Saada N."/>
            <person name="Tang L."/>
            <person name="Weissenberger G."/>
            <person name="Zhu Y."/>
            <person name="Hemphill L."/>
            <person name="Shang Y."/>
            <person name="Youmans B."/>
            <person name="Ayvaz T."/>
            <person name="Ross M."/>
            <person name="Santibanez J."/>
            <person name="Aqrawi P."/>
            <person name="Gross S."/>
            <person name="Joshi V."/>
            <person name="Fowler G."/>
            <person name="Nazareth L."/>
            <person name="Reid J."/>
            <person name="Worley K."/>
            <person name="Petrosino J."/>
            <person name="Highlander S."/>
            <person name="Gibbs R."/>
        </authorList>
    </citation>
    <scope>NUCLEOTIDE SEQUENCE [LARGE SCALE GENOMIC DNA]</scope>
    <source>
        <strain evidence="1 2">ATCC 700780</strain>
    </source>
</reference>
<dbReference type="eggNOG" id="COG0561">
    <property type="taxonomic scope" value="Bacteria"/>
</dbReference>
<dbReference type="SUPFAM" id="SSF56784">
    <property type="entry name" value="HAD-like"/>
    <property type="match status" value="1"/>
</dbReference>
<dbReference type="PANTHER" id="PTHR10000:SF8">
    <property type="entry name" value="HAD SUPERFAMILY HYDROLASE-LIKE, TYPE 3"/>
    <property type="match status" value="1"/>
</dbReference>
<dbReference type="GO" id="GO:0016791">
    <property type="term" value="F:phosphatase activity"/>
    <property type="evidence" value="ECO:0007669"/>
    <property type="project" value="TreeGrafter"/>
</dbReference>
<dbReference type="InterPro" id="IPR023214">
    <property type="entry name" value="HAD_sf"/>
</dbReference>
<dbReference type="SFLD" id="SFLDS00003">
    <property type="entry name" value="Haloacid_Dehalogenase"/>
    <property type="match status" value="1"/>
</dbReference>
<dbReference type="GO" id="GO:0005829">
    <property type="term" value="C:cytosol"/>
    <property type="evidence" value="ECO:0007669"/>
    <property type="project" value="TreeGrafter"/>
</dbReference>
<dbReference type="EMBL" id="AEVF01000011">
    <property type="protein sequence ID" value="EFX40482.1"/>
    <property type="molecule type" value="Genomic_DNA"/>
</dbReference>
<dbReference type="Pfam" id="PF08282">
    <property type="entry name" value="Hydrolase_3"/>
    <property type="match status" value="1"/>
</dbReference>
<keyword evidence="1" id="KW-0378">Hydrolase</keyword>
<dbReference type="Gene3D" id="3.40.50.1000">
    <property type="entry name" value="HAD superfamily/HAD-like"/>
    <property type="match status" value="1"/>
</dbReference>
<sequence length="290" mass="32453">MAKQLFYFNKKEKNMSVIKLIMSDIDGTILDKNHQLDSHLIELMPLLKQCDIPFVLASARSPLGIAPISKELGITECPIACYNGALISLGDKILRQHTINKKELLLLHDFLKKEFPTVSINVYSGKDWLVNTIDEWVEIEATITGESPKVTSLADFIKDEKTLVHKLLLIDNTDTIQKLQKNLSSIDFPQTNFYLSKDNYLEVTHNQVSKKQALLELAKYYQLSLSEIMTIGDNYNDIPMIETSGLGVAMGNAPTDVKTCANTVTDSNDQNGVSKAIKLYVLSESSQLNI</sequence>
<dbReference type="GO" id="GO:0000287">
    <property type="term" value="F:magnesium ion binding"/>
    <property type="evidence" value="ECO:0007669"/>
    <property type="project" value="TreeGrafter"/>
</dbReference>
<dbReference type="CDD" id="cd07516">
    <property type="entry name" value="HAD_Pase"/>
    <property type="match status" value="1"/>
</dbReference>
<dbReference type="NCBIfam" id="TIGR00099">
    <property type="entry name" value="Cof-subfamily"/>
    <property type="match status" value="1"/>
</dbReference>
<dbReference type="SFLD" id="SFLDG01140">
    <property type="entry name" value="C2.B:_Phosphomannomutase_and_P"/>
    <property type="match status" value="1"/>
</dbReference>
<dbReference type="Proteomes" id="UP000010304">
    <property type="component" value="Unassembled WGS sequence"/>
</dbReference>
<dbReference type="Gene3D" id="3.30.1240.10">
    <property type="match status" value="1"/>
</dbReference>
<protein>
    <submittedName>
        <fullName evidence="1">Cof-like hydrolase</fullName>
    </submittedName>
</protein>
<dbReference type="NCBIfam" id="TIGR01484">
    <property type="entry name" value="HAD-SF-IIB"/>
    <property type="match status" value="1"/>
</dbReference>
<dbReference type="AlphaFoldDB" id="E8KC30"/>
<dbReference type="PANTHER" id="PTHR10000">
    <property type="entry name" value="PHOSPHOSERINE PHOSPHATASE"/>
    <property type="match status" value="1"/>
</dbReference>
<dbReference type="InterPro" id="IPR000150">
    <property type="entry name" value="Cof"/>
</dbReference>
<evidence type="ECO:0000313" key="2">
    <source>
        <dbReference type="Proteomes" id="UP000010304"/>
    </source>
</evidence>
<dbReference type="HOGENOM" id="CLU_044146_0_2_9"/>
<accession>E8KC30</accession>
<dbReference type="STRING" id="888746.HMPREF9180_1035"/>
<keyword evidence="2" id="KW-1185">Reference proteome</keyword>
<gene>
    <name evidence="1" type="primary">cof</name>
    <name evidence="1" type="ORF">HMPREF9180_1035</name>
</gene>
<organism evidence="1 2">
    <name type="scientific">Streptococcus peroris ATCC 700780</name>
    <dbReference type="NCBI Taxonomy" id="888746"/>
    <lineage>
        <taxon>Bacteria</taxon>
        <taxon>Bacillati</taxon>
        <taxon>Bacillota</taxon>
        <taxon>Bacilli</taxon>
        <taxon>Lactobacillales</taxon>
        <taxon>Streptococcaceae</taxon>
        <taxon>Streptococcus</taxon>
    </lineage>
</organism>